<comment type="caution">
    <text evidence="2">The sequence shown here is derived from an EMBL/GenBank/DDBJ whole genome shotgun (WGS) entry which is preliminary data.</text>
</comment>
<evidence type="ECO:0000313" key="3">
    <source>
        <dbReference type="Proteomes" id="UP001596306"/>
    </source>
</evidence>
<accession>A0ABW1VG00</accession>
<gene>
    <name evidence="2" type="ORF">ACFQB0_05940</name>
</gene>
<organism evidence="2 3">
    <name type="scientific">Luethyella okanaganae</name>
    <dbReference type="NCBI Taxonomy" id="69372"/>
    <lineage>
        <taxon>Bacteria</taxon>
        <taxon>Bacillati</taxon>
        <taxon>Actinomycetota</taxon>
        <taxon>Actinomycetes</taxon>
        <taxon>Micrococcales</taxon>
        <taxon>Microbacteriaceae</taxon>
        <taxon>Luethyella</taxon>
    </lineage>
</organism>
<feature type="transmembrane region" description="Helical" evidence="1">
    <location>
        <begin position="54"/>
        <end position="70"/>
    </location>
</feature>
<evidence type="ECO:0000256" key="1">
    <source>
        <dbReference type="SAM" id="Phobius"/>
    </source>
</evidence>
<keyword evidence="1" id="KW-1133">Transmembrane helix</keyword>
<proteinExistence type="predicted"/>
<keyword evidence="1" id="KW-0812">Transmembrane</keyword>
<dbReference type="RefSeq" id="WP_386728737.1">
    <property type="nucleotide sequence ID" value="NZ_JBHSTP010000001.1"/>
</dbReference>
<sequence length="72" mass="7614">MVRADACAGTITYYKNGVRQKSVNILAYQASQPTNRSGAALDAWCSAHSFQCNGLYLLAGVALSILFGALNS</sequence>
<dbReference type="EMBL" id="JBHSTP010000001">
    <property type="protein sequence ID" value="MFC6355644.1"/>
    <property type="molecule type" value="Genomic_DNA"/>
</dbReference>
<name>A0ABW1VG00_9MICO</name>
<dbReference type="Proteomes" id="UP001596306">
    <property type="component" value="Unassembled WGS sequence"/>
</dbReference>
<protein>
    <submittedName>
        <fullName evidence="2">Uncharacterized protein</fullName>
    </submittedName>
</protein>
<keyword evidence="1" id="KW-0472">Membrane</keyword>
<reference evidence="3" key="1">
    <citation type="journal article" date="2019" name="Int. J. Syst. Evol. Microbiol.">
        <title>The Global Catalogue of Microorganisms (GCM) 10K type strain sequencing project: providing services to taxonomists for standard genome sequencing and annotation.</title>
        <authorList>
            <consortium name="The Broad Institute Genomics Platform"/>
            <consortium name="The Broad Institute Genome Sequencing Center for Infectious Disease"/>
            <person name="Wu L."/>
            <person name="Ma J."/>
        </authorList>
    </citation>
    <scope>NUCLEOTIDE SEQUENCE [LARGE SCALE GENOMIC DNA]</scope>
    <source>
        <strain evidence="3">CCUG 43304</strain>
    </source>
</reference>
<evidence type="ECO:0000313" key="2">
    <source>
        <dbReference type="EMBL" id="MFC6355644.1"/>
    </source>
</evidence>
<keyword evidence="3" id="KW-1185">Reference proteome</keyword>